<sequence length="68" mass="7988">MPDRPDNAAITPEPDLSQLKHPKYRQNENQQSCSYSRGNHEFPLESCVGRWHIGNQANRKHNNQHRRP</sequence>
<dbReference type="EMBL" id="LT978514">
    <property type="protein sequence ID" value="SPC22509.1"/>
    <property type="molecule type" value="Genomic_DNA"/>
</dbReference>
<evidence type="ECO:0000256" key="1">
    <source>
        <dbReference type="SAM" id="MobiDB-lite"/>
    </source>
</evidence>
<feature type="region of interest" description="Disordered" evidence="1">
    <location>
        <begin position="1"/>
        <end position="38"/>
    </location>
</feature>
<dbReference type="AlphaFoldDB" id="A0A7Z7JEY7"/>
<proteinExistence type="predicted"/>
<accession>A0A7Z7JEY7</accession>
<feature type="compositionally biased region" description="Polar residues" evidence="1">
    <location>
        <begin position="27"/>
        <end position="37"/>
    </location>
</feature>
<protein>
    <submittedName>
        <fullName evidence="2">Uncharacterized protein</fullName>
    </submittedName>
</protein>
<reference evidence="2 3" key="1">
    <citation type="submission" date="2018-01" db="EMBL/GenBank/DDBJ databases">
        <authorList>
            <person name="Clerissi C."/>
        </authorList>
    </citation>
    <scope>NUCLEOTIDE SEQUENCE [LARGE SCALE GENOMIC DNA]</scope>
    <source>
        <strain evidence="2">Cupriavidus taiwanensis STM 6021</strain>
    </source>
</reference>
<name>A0A7Z7JEY7_9BURK</name>
<organism evidence="2 3">
    <name type="scientific">Cupriavidus taiwanensis</name>
    <dbReference type="NCBI Taxonomy" id="164546"/>
    <lineage>
        <taxon>Bacteria</taxon>
        <taxon>Pseudomonadati</taxon>
        <taxon>Pseudomonadota</taxon>
        <taxon>Betaproteobacteria</taxon>
        <taxon>Burkholderiales</taxon>
        <taxon>Burkholderiaceae</taxon>
        <taxon>Cupriavidus</taxon>
    </lineage>
</organism>
<dbReference type="Proteomes" id="UP000257139">
    <property type="component" value="Chromosome CBM2594_b"/>
</dbReference>
<gene>
    <name evidence="2" type="ORF">CBM2594_B30359</name>
</gene>
<evidence type="ECO:0000313" key="3">
    <source>
        <dbReference type="Proteomes" id="UP000257139"/>
    </source>
</evidence>
<evidence type="ECO:0000313" key="2">
    <source>
        <dbReference type="EMBL" id="SPC22509.1"/>
    </source>
</evidence>